<dbReference type="AlphaFoldDB" id="A0A8X7WGD5"/>
<reference evidence="1 2" key="1">
    <citation type="submission" date="2020-02" db="EMBL/GenBank/DDBJ databases">
        <authorList>
            <person name="Ma Q."/>
            <person name="Huang Y."/>
            <person name="Song X."/>
            <person name="Pei D."/>
        </authorList>
    </citation>
    <scope>NUCLEOTIDE SEQUENCE [LARGE SCALE GENOMIC DNA]</scope>
    <source>
        <strain evidence="1">Sxm20200214</strain>
        <tissue evidence="1">Leaf</tissue>
    </source>
</reference>
<evidence type="ECO:0000313" key="2">
    <source>
        <dbReference type="Proteomes" id="UP000886595"/>
    </source>
</evidence>
<dbReference type="EMBL" id="JAAMPC010000001">
    <property type="protein sequence ID" value="KAG2330314.1"/>
    <property type="molecule type" value="Genomic_DNA"/>
</dbReference>
<proteinExistence type="predicted"/>
<dbReference type="OrthoDB" id="206201at2759"/>
<keyword evidence="2" id="KW-1185">Reference proteome</keyword>
<dbReference type="Proteomes" id="UP000886595">
    <property type="component" value="Unassembled WGS sequence"/>
</dbReference>
<accession>A0A8X7WGD5</accession>
<name>A0A8X7WGD5_BRACI</name>
<organism evidence="1 2">
    <name type="scientific">Brassica carinata</name>
    <name type="common">Ethiopian mustard</name>
    <name type="synonym">Abyssinian cabbage</name>
    <dbReference type="NCBI Taxonomy" id="52824"/>
    <lineage>
        <taxon>Eukaryota</taxon>
        <taxon>Viridiplantae</taxon>
        <taxon>Streptophyta</taxon>
        <taxon>Embryophyta</taxon>
        <taxon>Tracheophyta</taxon>
        <taxon>Spermatophyta</taxon>
        <taxon>Magnoliopsida</taxon>
        <taxon>eudicotyledons</taxon>
        <taxon>Gunneridae</taxon>
        <taxon>Pentapetalae</taxon>
        <taxon>rosids</taxon>
        <taxon>malvids</taxon>
        <taxon>Brassicales</taxon>
        <taxon>Brassicaceae</taxon>
        <taxon>Brassiceae</taxon>
        <taxon>Brassica</taxon>
    </lineage>
</organism>
<sequence length="233" mass="27118">MCIYTATRKVKDGCVSAMDGGESLYPGKGFKTAERELEVGYVTGGGKGSKFCLRGSLPRETIQDKMMICDRGVNGFDADSRTNIQHSGSNVWHRWKNRRDSDIEEMTTKTECLHYMFETRHMRRRQEQSETKKEKLSKSWRFKFKSKPEDREVTVTGIGDSFLGFLVPTALQTDHEAVECVKGRQLLYLNILLVLMLLGMENAKKCGRMKQDKFRKSWRFKFRGKMRHYQMDR</sequence>
<gene>
    <name evidence="1" type="ORF">Bca52824_001494</name>
</gene>
<comment type="caution">
    <text evidence="1">The sequence shown here is derived from an EMBL/GenBank/DDBJ whole genome shotgun (WGS) entry which is preliminary data.</text>
</comment>
<protein>
    <submittedName>
        <fullName evidence="1">Uncharacterized protein</fullName>
    </submittedName>
</protein>
<evidence type="ECO:0000313" key="1">
    <source>
        <dbReference type="EMBL" id="KAG2330314.1"/>
    </source>
</evidence>